<dbReference type="EMBL" id="JBHRTI010000010">
    <property type="protein sequence ID" value="MFC3149255.1"/>
    <property type="molecule type" value="Genomic_DNA"/>
</dbReference>
<dbReference type="Proteomes" id="UP001595556">
    <property type="component" value="Unassembled WGS sequence"/>
</dbReference>
<accession>A0ABV7HAW1</accession>
<evidence type="ECO:0000313" key="3">
    <source>
        <dbReference type="Proteomes" id="UP001595556"/>
    </source>
</evidence>
<feature type="compositionally biased region" description="Polar residues" evidence="1">
    <location>
        <begin position="129"/>
        <end position="141"/>
    </location>
</feature>
<gene>
    <name evidence="2" type="ORF">ACFOEN_16655</name>
</gene>
<evidence type="ECO:0000256" key="1">
    <source>
        <dbReference type="SAM" id="MobiDB-lite"/>
    </source>
</evidence>
<reference evidence="3" key="1">
    <citation type="journal article" date="2019" name="Int. J. Syst. Evol. Microbiol.">
        <title>The Global Catalogue of Microorganisms (GCM) 10K type strain sequencing project: providing services to taxonomists for standard genome sequencing and annotation.</title>
        <authorList>
            <consortium name="The Broad Institute Genomics Platform"/>
            <consortium name="The Broad Institute Genome Sequencing Center for Infectious Disease"/>
            <person name="Wu L."/>
            <person name="Ma J."/>
        </authorList>
    </citation>
    <scope>NUCLEOTIDE SEQUENCE [LARGE SCALE GENOMIC DNA]</scope>
    <source>
        <strain evidence="3">KCTC 52168</strain>
    </source>
</reference>
<sequence>MNINLSNQTASAMAVKAASETPPNTQAALWSQLSVLAAQQSKALASGDMRAIESVNAAISRTIREAGNTIGTSPTKVQISMPPELRQQLEQNRDLATRLAASATRRVDALVQAANVAPTPPSYDAGGNVQRNTGSRSLGVA</sequence>
<evidence type="ECO:0000313" key="2">
    <source>
        <dbReference type="EMBL" id="MFC3149255.1"/>
    </source>
</evidence>
<keyword evidence="3" id="KW-1185">Reference proteome</keyword>
<dbReference type="RefSeq" id="WP_377305869.1">
    <property type="nucleotide sequence ID" value="NZ_CP180191.1"/>
</dbReference>
<proteinExistence type="predicted"/>
<organism evidence="2 3">
    <name type="scientific">Piscinibacterium candidicorallinum</name>
    <dbReference type="NCBI Taxonomy" id="1793872"/>
    <lineage>
        <taxon>Bacteria</taxon>
        <taxon>Pseudomonadati</taxon>
        <taxon>Pseudomonadota</taxon>
        <taxon>Betaproteobacteria</taxon>
        <taxon>Burkholderiales</taxon>
        <taxon>Piscinibacterium</taxon>
    </lineage>
</organism>
<feature type="region of interest" description="Disordered" evidence="1">
    <location>
        <begin position="117"/>
        <end position="141"/>
    </location>
</feature>
<comment type="caution">
    <text evidence="2">The sequence shown here is derived from an EMBL/GenBank/DDBJ whole genome shotgun (WGS) entry which is preliminary data.</text>
</comment>
<name>A0ABV7HAW1_9BURK</name>
<protein>
    <submittedName>
        <fullName evidence="2">Uncharacterized protein</fullName>
    </submittedName>
</protein>